<accession>A0A2R3IW16</accession>
<proteinExistence type="predicted"/>
<gene>
    <name evidence="1" type="ORF">CSB93_5710</name>
</gene>
<keyword evidence="2" id="KW-1185">Reference proteome</keyword>
<sequence length="87" mass="9348">MFAPNRLSGGVIAKGTSCIPLPDSGSIQDWIMMSSAAWFFTRMDASLAGAWITTRVPPKVMPALAMPENNMKAPAQSNLEDNASFMV</sequence>
<protein>
    <submittedName>
        <fullName evidence="1">Uncharacterized protein</fullName>
    </submittedName>
</protein>
<name>A0A2R3IW16_9PSED</name>
<evidence type="ECO:0000313" key="2">
    <source>
        <dbReference type="Proteomes" id="UP000238390"/>
    </source>
</evidence>
<evidence type="ECO:0000313" key="1">
    <source>
        <dbReference type="EMBL" id="AVK06043.1"/>
    </source>
</evidence>
<dbReference type="Proteomes" id="UP000238390">
    <property type="component" value="Chromosome"/>
</dbReference>
<reference evidence="1 2" key="1">
    <citation type="submission" date="2018-02" db="EMBL/GenBank/DDBJ databases">
        <title>FDA/CDC Antimicrobial Resistant Isolate Bank Genome Sequencing.</title>
        <authorList>
            <person name="Benahmed F.H."/>
            <person name="Lutgring J.D."/>
            <person name="Yoo B."/>
            <person name="Machado M."/>
            <person name="Brown A."/>
            <person name="McAllister G."/>
            <person name="Perry A."/>
            <person name="Halpin A.L."/>
            <person name="Vavikolanu K."/>
            <person name="Ott S."/>
            <person name="Zhao X."/>
            <person name="Tallon L.J."/>
            <person name="Sadzewicz L."/>
            <person name="Aluvathingal J."/>
            <person name="Nadendla S."/>
            <person name="Voskania-kordi A."/>
            <person name="Simonyan V."/>
            <person name="Patel J."/>
            <person name="Shawar R.M."/>
        </authorList>
    </citation>
    <scope>NUCLEOTIDE SEQUENCE [LARGE SCALE GENOMIC DNA]</scope>
    <source>
        <strain evidence="1 2">AR_0356</strain>
    </source>
</reference>
<organism evidence="1 2">
    <name type="scientific">Pseudomonas paraeruginosa</name>
    <dbReference type="NCBI Taxonomy" id="2994495"/>
    <lineage>
        <taxon>Bacteria</taxon>
        <taxon>Pseudomonadati</taxon>
        <taxon>Pseudomonadota</taxon>
        <taxon>Gammaproteobacteria</taxon>
        <taxon>Pseudomonadales</taxon>
        <taxon>Pseudomonadaceae</taxon>
        <taxon>Pseudomonas</taxon>
    </lineage>
</organism>
<dbReference type="EMBL" id="CP027169">
    <property type="protein sequence ID" value="AVK06043.1"/>
    <property type="molecule type" value="Genomic_DNA"/>
</dbReference>
<dbReference type="AlphaFoldDB" id="A0A2R3IW16"/>